<protein>
    <submittedName>
        <fullName evidence="2">Uncharacterized protein</fullName>
    </submittedName>
</protein>
<dbReference type="EnsemblProtists" id="PYU1_T004800">
    <property type="protein sequence ID" value="PYU1_T004800"/>
    <property type="gene ID" value="PYU1_G004789"/>
</dbReference>
<dbReference type="OMA" id="MRDVEIW"/>
<accession>K3WIK8</accession>
<feature type="coiled-coil region" evidence="1">
    <location>
        <begin position="527"/>
        <end position="557"/>
    </location>
</feature>
<reference evidence="2" key="3">
    <citation type="submission" date="2015-02" db="UniProtKB">
        <authorList>
            <consortium name="EnsemblProtists"/>
        </authorList>
    </citation>
    <scope>IDENTIFICATION</scope>
    <source>
        <strain evidence="2">DAOM BR144</strain>
    </source>
</reference>
<evidence type="ECO:0000313" key="2">
    <source>
        <dbReference type="EnsemblProtists" id="PYU1_T004800"/>
    </source>
</evidence>
<sequence>MRMGAPPVALDSSAPVLIQVSRRTSSPIMISSSVAEFGMRKRPSVAPISSSLQQQAVVPQPRASMLLRRDSKMDRLVEQLSVLKATLGLSDEDLQWKVESTKGNAFLAAERHLNDGEERYDRLVYEVQLLTQTPCEEVTAALVKHVHALLQQAQMIADSKPTFVACQNDVTRLKKELLDAHIAAGLQRTKEDAALAGTNKVGSENAASIAYDTPDAIPAATQQLEDAKARILQVQEQLKVDMSTLNDMLVTLGTETDRLTETCAAFTSLFPEVAEVSNSLLTVLKRIPECAVADRKKFAALCDQAIETAQKLRSSKLRDLKKKESDLAKTMADIEVWKTRRDNAKEYPLERAKRDTQWRRDHESDNLQALRLLRTLVPQDMQQLTVEMIIERAATDGNVLFTYDLATYIKQNRLLHWLVTHESDIARDNFLAIECASWFLNFTSYDINELRAVAAVLPETGFEFDKDGKKANWKTQFMDHVHMLVKQQNGETVKCGWDPVRKKRCDVPLQPLAAKQLVNAVYRYPSETEIQARIAKFELQKKRLDQKRDRFRNLENEAIPAAKAEYLAIAEDARCDALQRSFGKATLIQMRDAAKHAFQTLCKSRDTLKSEIARGEAQWQAMAPTFEQYLVEVDKIRKLDPEIRNARIRGPFPSEITLKPRERATFKKLSVEEEAQARKLELDNAIASRGKELGGEYLELLQQ</sequence>
<dbReference type="EMBL" id="GL376564">
    <property type="status" value="NOT_ANNOTATED_CDS"/>
    <property type="molecule type" value="Genomic_DNA"/>
</dbReference>
<reference evidence="3" key="2">
    <citation type="submission" date="2010-04" db="EMBL/GenBank/DDBJ databases">
        <authorList>
            <person name="Buell R."/>
            <person name="Hamilton J."/>
            <person name="Hostetler J."/>
        </authorList>
    </citation>
    <scope>NUCLEOTIDE SEQUENCE [LARGE SCALE GENOMIC DNA]</scope>
    <source>
        <strain evidence="3">DAOM:BR144</strain>
    </source>
</reference>
<evidence type="ECO:0000256" key="1">
    <source>
        <dbReference type="SAM" id="Coils"/>
    </source>
</evidence>
<dbReference type="AlphaFoldDB" id="K3WIK8"/>
<evidence type="ECO:0000313" key="3">
    <source>
        <dbReference type="Proteomes" id="UP000019132"/>
    </source>
</evidence>
<name>K3WIK8_GLOUD</name>
<proteinExistence type="predicted"/>
<organism evidence="2 3">
    <name type="scientific">Globisporangium ultimum (strain ATCC 200006 / CBS 805.95 / DAOM BR144)</name>
    <name type="common">Pythium ultimum</name>
    <dbReference type="NCBI Taxonomy" id="431595"/>
    <lineage>
        <taxon>Eukaryota</taxon>
        <taxon>Sar</taxon>
        <taxon>Stramenopiles</taxon>
        <taxon>Oomycota</taxon>
        <taxon>Peronosporomycetes</taxon>
        <taxon>Pythiales</taxon>
        <taxon>Pythiaceae</taxon>
        <taxon>Globisporangium</taxon>
    </lineage>
</organism>
<keyword evidence="1" id="KW-0175">Coiled coil</keyword>
<dbReference type="InParanoid" id="K3WIK8"/>
<reference evidence="3" key="1">
    <citation type="journal article" date="2010" name="Genome Biol.">
        <title>Genome sequence of the necrotrophic plant pathogen Pythium ultimum reveals original pathogenicity mechanisms and effector repertoire.</title>
        <authorList>
            <person name="Levesque C.A."/>
            <person name="Brouwer H."/>
            <person name="Cano L."/>
            <person name="Hamilton J.P."/>
            <person name="Holt C."/>
            <person name="Huitema E."/>
            <person name="Raffaele S."/>
            <person name="Robideau G.P."/>
            <person name="Thines M."/>
            <person name="Win J."/>
            <person name="Zerillo M.M."/>
            <person name="Beakes G.W."/>
            <person name="Boore J.L."/>
            <person name="Busam D."/>
            <person name="Dumas B."/>
            <person name="Ferriera S."/>
            <person name="Fuerstenberg S.I."/>
            <person name="Gachon C.M."/>
            <person name="Gaulin E."/>
            <person name="Govers F."/>
            <person name="Grenville-Briggs L."/>
            <person name="Horner N."/>
            <person name="Hostetler J."/>
            <person name="Jiang R.H."/>
            <person name="Johnson J."/>
            <person name="Krajaejun T."/>
            <person name="Lin H."/>
            <person name="Meijer H.J."/>
            <person name="Moore B."/>
            <person name="Morris P."/>
            <person name="Phuntmart V."/>
            <person name="Puiu D."/>
            <person name="Shetty J."/>
            <person name="Stajich J.E."/>
            <person name="Tripathy S."/>
            <person name="Wawra S."/>
            <person name="van West P."/>
            <person name="Whitty B.R."/>
            <person name="Coutinho P.M."/>
            <person name="Henrissat B."/>
            <person name="Martin F."/>
            <person name="Thomas P.D."/>
            <person name="Tyler B.M."/>
            <person name="De Vries R.P."/>
            <person name="Kamoun S."/>
            <person name="Yandell M."/>
            <person name="Tisserat N."/>
            <person name="Buell C.R."/>
        </authorList>
    </citation>
    <scope>NUCLEOTIDE SEQUENCE</scope>
    <source>
        <strain evidence="3">DAOM:BR144</strain>
    </source>
</reference>
<dbReference type="VEuPathDB" id="FungiDB:PYU1_G004789"/>
<dbReference type="eggNOG" id="ENOG502QWI0">
    <property type="taxonomic scope" value="Eukaryota"/>
</dbReference>
<dbReference type="HOGENOM" id="CLU_017342_0_0_1"/>
<dbReference type="Proteomes" id="UP000019132">
    <property type="component" value="Unassembled WGS sequence"/>
</dbReference>
<keyword evidence="3" id="KW-1185">Reference proteome</keyword>